<proteinExistence type="predicted"/>
<name>A0A5B7G9J2_PORTR</name>
<dbReference type="AlphaFoldDB" id="A0A5B7G9J2"/>
<protein>
    <submittedName>
        <fullName evidence="1">Uncharacterized protein</fullName>
    </submittedName>
</protein>
<reference evidence="1 2" key="1">
    <citation type="submission" date="2019-05" db="EMBL/GenBank/DDBJ databases">
        <title>Another draft genome of Portunus trituberculatus and its Hox gene families provides insights of decapod evolution.</title>
        <authorList>
            <person name="Jeong J.-H."/>
            <person name="Song I."/>
            <person name="Kim S."/>
            <person name="Choi T."/>
            <person name="Kim D."/>
            <person name="Ryu S."/>
            <person name="Kim W."/>
        </authorList>
    </citation>
    <scope>NUCLEOTIDE SEQUENCE [LARGE SCALE GENOMIC DNA]</scope>
    <source>
        <tissue evidence="1">Muscle</tissue>
    </source>
</reference>
<organism evidence="1 2">
    <name type="scientific">Portunus trituberculatus</name>
    <name type="common">Swimming crab</name>
    <name type="synonym">Neptunus trituberculatus</name>
    <dbReference type="NCBI Taxonomy" id="210409"/>
    <lineage>
        <taxon>Eukaryota</taxon>
        <taxon>Metazoa</taxon>
        <taxon>Ecdysozoa</taxon>
        <taxon>Arthropoda</taxon>
        <taxon>Crustacea</taxon>
        <taxon>Multicrustacea</taxon>
        <taxon>Malacostraca</taxon>
        <taxon>Eumalacostraca</taxon>
        <taxon>Eucarida</taxon>
        <taxon>Decapoda</taxon>
        <taxon>Pleocyemata</taxon>
        <taxon>Brachyura</taxon>
        <taxon>Eubrachyura</taxon>
        <taxon>Portunoidea</taxon>
        <taxon>Portunidae</taxon>
        <taxon>Portuninae</taxon>
        <taxon>Portunus</taxon>
    </lineage>
</organism>
<dbReference type="EMBL" id="VSRR010011981">
    <property type="protein sequence ID" value="MPC53923.1"/>
    <property type="molecule type" value="Genomic_DNA"/>
</dbReference>
<sequence>MKRNGDGEILSRGGRPVVVWKVGCDPLEAQRIWRRSCHGHGGHREAAWVRVSRQYRIFLEADKQTDTRTHT</sequence>
<keyword evidence="2" id="KW-1185">Reference proteome</keyword>
<evidence type="ECO:0000313" key="1">
    <source>
        <dbReference type="EMBL" id="MPC53923.1"/>
    </source>
</evidence>
<accession>A0A5B7G9J2</accession>
<comment type="caution">
    <text evidence="1">The sequence shown here is derived from an EMBL/GenBank/DDBJ whole genome shotgun (WGS) entry which is preliminary data.</text>
</comment>
<gene>
    <name evidence="1" type="ORF">E2C01_047826</name>
</gene>
<dbReference type="Proteomes" id="UP000324222">
    <property type="component" value="Unassembled WGS sequence"/>
</dbReference>
<evidence type="ECO:0000313" key="2">
    <source>
        <dbReference type="Proteomes" id="UP000324222"/>
    </source>
</evidence>